<reference evidence="2 4" key="3">
    <citation type="submission" date="2019-06" db="EMBL/GenBank/DDBJ databases">
        <authorList>
            <person name="Bower L."/>
            <person name="Leinonen R."/>
        </authorList>
    </citation>
    <scope>NUCLEOTIDE SEQUENCE [LARGE SCALE GENOMIC DNA]</scope>
</reference>
<evidence type="ECO:0000313" key="3">
    <source>
        <dbReference type="Proteomes" id="UP000240931"/>
    </source>
</evidence>
<dbReference type="Proteomes" id="UP000240931">
    <property type="component" value="Segment"/>
</dbReference>
<organism evidence="1 3">
    <name type="scientific">Yersinia phage fHe-Yen9-04</name>
    <dbReference type="NCBI Taxonomy" id="2052742"/>
    <lineage>
        <taxon>Viruses</taxon>
        <taxon>Duplodnaviria</taxon>
        <taxon>Heunggongvirae</taxon>
        <taxon>Uroviricota</taxon>
        <taxon>Caudoviricetes</taxon>
        <taxon>Eneladusvirus</taxon>
        <taxon>Eneladusvirus Yen904</taxon>
    </lineage>
</organism>
<evidence type="ECO:0000313" key="1">
    <source>
        <dbReference type="EMBL" id="SOK58763.1"/>
    </source>
</evidence>
<gene>
    <name evidence="1" type="primary">g486</name>
</gene>
<dbReference type="EMBL" id="LR596615">
    <property type="protein sequence ID" value="VUE36532.1"/>
    <property type="molecule type" value="Genomic_DNA"/>
</dbReference>
<reference evidence="3" key="2">
    <citation type="submission" date="2017-10" db="EMBL/GenBank/DDBJ databases">
        <authorList>
            <person name="Skurnik M."/>
        </authorList>
    </citation>
    <scope>NUCLEOTIDE SEQUENCE [LARGE SCALE GENOMIC DNA]</scope>
</reference>
<keyword evidence="3" id="KW-1185">Reference proteome</keyword>
<protein>
    <submittedName>
        <fullName evidence="1">Uncharacterized protein</fullName>
    </submittedName>
</protein>
<dbReference type="Proteomes" id="UP000317227">
    <property type="component" value="Segment"/>
</dbReference>
<proteinExistence type="predicted"/>
<sequence>MWQIVTFFILFQIIFSMANSSILLRSIYALILANHYGWKSFFKFYAESYLIHGHAINNHEPFLPEINSKLERILSEALAGKSFSDIKTNYYDNDIYLYLHNNVEGNNIKFYYKLGKINNQEYILTPSVFFIADKLIKKIEEEEEAKKLKEKKSAI</sequence>
<dbReference type="RefSeq" id="YP_009624096.1">
    <property type="nucleotide sequence ID" value="NC_042116.1"/>
</dbReference>
<evidence type="ECO:0000313" key="2">
    <source>
        <dbReference type="EMBL" id="VUE36532.1"/>
    </source>
</evidence>
<dbReference type="OrthoDB" id="36617at10239"/>
<evidence type="ECO:0000313" key="4">
    <source>
        <dbReference type="Proteomes" id="UP000317227"/>
    </source>
</evidence>
<dbReference type="KEGG" id="vg:40100904"/>
<name>A0A2C9CY30_9CAUD</name>
<dbReference type="EMBL" id="LT960551">
    <property type="protein sequence ID" value="SOK58763.1"/>
    <property type="molecule type" value="Genomic_DNA"/>
</dbReference>
<dbReference type="GeneID" id="40100904"/>
<accession>A0A2C9CY30</accession>
<reference evidence="1" key="1">
    <citation type="submission" date="2017-10" db="EMBL/GenBank/DDBJ databases">
        <authorList>
            <person name="Banno H."/>
            <person name="Chua N.-H."/>
        </authorList>
    </citation>
    <scope>NUCLEOTIDE SEQUENCE [LARGE SCALE GENOMIC DNA]</scope>
</reference>